<dbReference type="PANTHER" id="PTHR30023:SF0">
    <property type="entry name" value="PENICILLIN-SENSITIVE CARBOXYPEPTIDASE A"/>
    <property type="match status" value="1"/>
</dbReference>
<evidence type="ECO:0000256" key="1">
    <source>
        <dbReference type="ARBA" id="ARBA00006096"/>
    </source>
</evidence>
<keyword evidence="2 3" id="KW-0378">Hydrolase</keyword>
<dbReference type="EMBL" id="JBHUOX010000006">
    <property type="protein sequence ID" value="MFD3000626.1"/>
    <property type="molecule type" value="Genomic_DNA"/>
</dbReference>
<protein>
    <submittedName>
        <fullName evidence="3">D-alanyl-D-alanine carboxypeptidase/D-alanyl-D-alanine-endopeptidase</fullName>
        <ecNumber evidence="3">3.4.16.4</ecNumber>
    </submittedName>
</protein>
<comment type="similarity">
    <text evidence="1">Belongs to the peptidase S13 family.</text>
</comment>
<dbReference type="Gene3D" id="3.40.710.10">
    <property type="entry name" value="DD-peptidase/beta-lactamase superfamily"/>
    <property type="match status" value="2"/>
</dbReference>
<evidence type="ECO:0000256" key="2">
    <source>
        <dbReference type="ARBA" id="ARBA00022801"/>
    </source>
</evidence>
<dbReference type="GO" id="GO:0009002">
    <property type="term" value="F:serine-type D-Ala-D-Ala carboxypeptidase activity"/>
    <property type="evidence" value="ECO:0007669"/>
    <property type="project" value="UniProtKB-EC"/>
</dbReference>
<dbReference type="EC" id="3.4.16.4" evidence="3"/>
<dbReference type="Gene3D" id="3.50.80.20">
    <property type="entry name" value="D-Ala-D-Ala carboxypeptidase C, peptidase S13"/>
    <property type="match status" value="1"/>
</dbReference>
<keyword evidence="3" id="KW-0645">Protease</keyword>
<evidence type="ECO:0000313" key="4">
    <source>
        <dbReference type="Proteomes" id="UP001597641"/>
    </source>
</evidence>
<evidence type="ECO:0000313" key="3">
    <source>
        <dbReference type="EMBL" id="MFD3000626.1"/>
    </source>
</evidence>
<name>A0ABW6BTP5_9BACT</name>
<dbReference type="PRINTS" id="PR00922">
    <property type="entry name" value="DADACBPTASE3"/>
</dbReference>
<keyword evidence="3" id="KW-0121">Carboxypeptidase</keyword>
<sequence length="439" mass="48278">MSSKLASAFKAFQDDPQLRNGIASLYVMDAKTGKVVYEHNGLLGLAPASTMKVITSASAYELLGEDFQYRTKFALHKTGNEASLLIIPDGDPTFGSWRWAATKEEVVLKELTQAIQKQGVKTISSVVIDTEAWNEETVPDGWMWQDIGNYYGAGPAKLNWRENQYDVFLKSGKRIGDQVTIVAMTPEIKGYSLRSELTSAAAGTGDNAYIYFPLNAPAGTIRGTIPVNENRFKISGAMPDASEQFVNTLRETLAGAGIRGPGKSLANGSIVPEAKYTTIYTVTSPSLDSIIYWFNRKSVNLYGEALVKTIAAKSNGAASTDKGVELIRKFWRQQGIPEPELNIVDGSGLSPQNRVTTHAQVRILQHARKQPWFDGFYASLPVYNGMRMKSGTIRDVKGFTGYHKAKDGNEYVFSFLVNNYNGASGAMVQKMYRVLDVLK</sequence>
<dbReference type="PANTHER" id="PTHR30023">
    <property type="entry name" value="D-ALANYL-D-ALANINE CARBOXYPEPTIDASE"/>
    <property type="match status" value="1"/>
</dbReference>
<gene>
    <name evidence="3" type="primary">dacB</name>
    <name evidence="3" type="ORF">ACFS7Z_09670</name>
</gene>
<comment type="caution">
    <text evidence="3">The sequence shown here is derived from an EMBL/GenBank/DDBJ whole genome shotgun (WGS) entry which is preliminary data.</text>
</comment>
<dbReference type="Proteomes" id="UP001597641">
    <property type="component" value="Unassembled WGS sequence"/>
</dbReference>
<proteinExistence type="inferred from homology"/>
<keyword evidence="4" id="KW-1185">Reference proteome</keyword>
<dbReference type="Pfam" id="PF02113">
    <property type="entry name" value="Peptidase_S13"/>
    <property type="match status" value="1"/>
</dbReference>
<reference evidence="4" key="1">
    <citation type="journal article" date="2019" name="Int. J. Syst. Evol. Microbiol.">
        <title>The Global Catalogue of Microorganisms (GCM) 10K type strain sequencing project: providing services to taxonomists for standard genome sequencing and annotation.</title>
        <authorList>
            <consortium name="The Broad Institute Genomics Platform"/>
            <consortium name="The Broad Institute Genome Sequencing Center for Infectious Disease"/>
            <person name="Wu L."/>
            <person name="Ma J."/>
        </authorList>
    </citation>
    <scope>NUCLEOTIDE SEQUENCE [LARGE SCALE GENOMIC DNA]</scope>
    <source>
        <strain evidence="4">KCTC 23984</strain>
    </source>
</reference>
<dbReference type="SUPFAM" id="SSF56601">
    <property type="entry name" value="beta-lactamase/transpeptidase-like"/>
    <property type="match status" value="1"/>
</dbReference>
<dbReference type="InterPro" id="IPR000667">
    <property type="entry name" value="Peptidase_S13"/>
</dbReference>
<dbReference type="NCBIfam" id="TIGR00666">
    <property type="entry name" value="PBP4"/>
    <property type="match status" value="1"/>
</dbReference>
<organism evidence="3 4">
    <name type="scientific">Pontibacter toksunensis</name>
    <dbReference type="NCBI Taxonomy" id="1332631"/>
    <lineage>
        <taxon>Bacteria</taxon>
        <taxon>Pseudomonadati</taxon>
        <taxon>Bacteroidota</taxon>
        <taxon>Cytophagia</taxon>
        <taxon>Cytophagales</taxon>
        <taxon>Hymenobacteraceae</taxon>
        <taxon>Pontibacter</taxon>
    </lineage>
</organism>
<dbReference type="InterPro" id="IPR012338">
    <property type="entry name" value="Beta-lactam/transpept-like"/>
</dbReference>
<accession>A0ABW6BTP5</accession>